<keyword evidence="1" id="KW-0732">Signal</keyword>
<comment type="caution">
    <text evidence="2">The sequence shown here is derived from an EMBL/GenBank/DDBJ whole genome shotgun (WGS) entry which is preliminary data.</text>
</comment>
<feature type="chain" id="PRO_5046745277" evidence="1">
    <location>
        <begin position="25"/>
        <end position="107"/>
    </location>
</feature>
<keyword evidence="3" id="KW-1185">Reference proteome</keyword>
<feature type="signal peptide" evidence="1">
    <location>
        <begin position="1"/>
        <end position="24"/>
    </location>
</feature>
<organism evidence="2 3">
    <name type="scientific">Methylobacterium aerolatum</name>
    <dbReference type="NCBI Taxonomy" id="418708"/>
    <lineage>
        <taxon>Bacteria</taxon>
        <taxon>Pseudomonadati</taxon>
        <taxon>Pseudomonadota</taxon>
        <taxon>Alphaproteobacteria</taxon>
        <taxon>Hyphomicrobiales</taxon>
        <taxon>Methylobacteriaceae</taxon>
        <taxon>Methylobacterium</taxon>
    </lineage>
</organism>
<gene>
    <name evidence="2" type="ORF">QO012_000315</name>
</gene>
<reference evidence="2 3" key="1">
    <citation type="submission" date="2023-07" db="EMBL/GenBank/DDBJ databases">
        <title>Genomic Encyclopedia of Type Strains, Phase IV (KMG-IV): sequencing the most valuable type-strain genomes for metagenomic binning, comparative biology and taxonomic classification.</title>
        <authorList>
            <person name="Goeker M."/>
        </authorList>
    </citation>
    <scope>NUCLEOTIDE SEQUENCE [LARGE SCALE GENOMIC DNA]</scope>
    <source>
        <strain evidence="2 3">DSM 19013</strain>
    </source>
</reference>
<accession>A0ABU0HU34</accession>
<protein>
    <submittedName>
        <fullName evidence="2">Alkyl sulfatase BDS1-like metallo-beta-lactamase superfamily hydrolase</fullName>
    </submittedName>
</protein>
<dbReference type="Proteomes" id="UP001231124">
    <property type="component" value="Unassembled WGS sequence"/>
</dbReference>
<evidence type="ECO:0000256" key="1">
    <source>
        <dbReference type="SAM" id="SignalP"/>
    </source>
</evidence>
<name>A0ABU0HU34_9HYPH</name>
<evidence type="ECO:0000313" key="3">
    <source>
        <dbReference type="Proteomes" id="UP001231124"/>
    </source>
</evidence>
<sequence length="107" mass="11715">MRSVSLALASCVMGLVAGTVAVTAASARPACIEARKKVEEAEALRFQARQDMRLGDRGRVCDTLDEIGDRYNDARDAFDDCGEGVVAIDLRSELRQLRIAKKINRCD</sequence>
<dbReference type="EMBL" id="JAUSVP010000001">
    <property type="protein sequence ID" value="MDQ0445837.1"/>
    <property type="molecule type" value="Genomic_DNA"/>
</dbReference>
<evidence type="ECO:0000313" key="2">
    <source>
        <dbReference type="EMBL" id="MDQ0445837.1"/>
    </source>
</evidence>
<proteinExistence type="predicted"/>